<dbReference type="AlphaFoldDB" id="A0ABD2NRX6"/>
<sequence length="254" mass="29699">MASTLNQLYEKIIKCSECREHFFGTLNNTTKVGDYTTCGNCVAKKITEKKTFFGARKSGIHLPCPSYHYGCGEVLPKEQIDEHKETCAYGFTCCTSFTRCIDIFRYNEVENHYRKKHPECIRNSASQTYIYACRRSAVYDEGYVIMPAFGYRFKIIWRANFIDCKLYYVGFNFGFVDSLHKYSFMIKFDIAKEFPGFKNQFQLCPLGHEDELNCFEKLDEKKAVILQFDSSIKLQHFLILKNFNDFVTIFKITS</sequence>
<dbReference type="Proteomes" id="UP001516400">
    <property type="component" value="Unassembled WGS sequence"/>
</dbReference>
<dbReference type="Gene3D" id="3.30.40.10">
    <property type="entry name" value="Zinc/RING finger domain, C3HC4 (zinc finger)"/>
    <property type="match status" value="1"/>
</dbReference>
<dbReference type="InterPro" id="IPR013083">
    <property type="entry name" value="Znf_RING/FYVE/PHD"/>
</dbReference>
<keyword evidence="2 4" id="KW-0863">Zinc-finger</keyword>
<evidence type="ECO:0000259" key="5">
    <source>
        <dbReference type="PROSITE" id="PS51081"/>
    </source>
</evidence>
<evidence type="ECO:0000256" key="2">
    <source>
        <dbReference type="ARBA" id="ARBA00022771"/>
    </source>
</evidence>
<evidence type="ECO:0000256" key="1">
    <source>
        <dbReference type="ARBA" id="ARBA00022723"/>
    </source>
</evidence>
<accession>A0ABD2NRX6</accession>
<comment type="caution">
    <text evidence="6">The sequence shown here is derived from an EMBL/GenBank/DDBJ whole genome shotgun (WGS) entry which is preliminary data.</text>
</comment>
<keyword evidence="7" id="KW-1185">Reference proteome</keyword>
<dbReference type="PROSITE" id="PS51081">
    <property type="entry name" value="ZF_SIAH"/>
    <property type="match status" value="1"/>
</dbReference>
<reference evidence="6 7" key="1">
    <citation type="journal article" date="2021" name="BMC Biol.">
        <title>Horizontally acquired antibacterial genes associated with adaptive radiation of ladybird beetles.</title>
        <authorList>
            <person name="Li H.S."/>
            <person name="Tang X.F."/>
            <person name="Huang Y.H."/>
            <person name="Xu Z.Y."/>
            <person name="Chen M.L."/>
            <person name="Du X.Y."/>
            <person name="Qiu B.Y."/>
            <person name="Chen P.T."/>
            <person name="Zhang W."/>
            <person name="Slipinski A."/>
            <person name="Escalona H.E."/>
            <person name="Waterhouse R.M."/>
            <person name="Zwick A."/>
            <person name="Pang H."/>
        </authorList>
    </citation>
    <scope>NUCLEOTIDE SEQUENCE [LARGE SCALE GENOMIC DNA]</scope>
    <source>
        <strain evidence="6">SYSU2018</strain>
    </source>
</reference>
<proteinExistence type="predicted"/>
<dbReference type="SUPFAM" id="SSF49599">
    <property type="entry name" value="TRAF domain-like"/>
    <property type="match status" value="1"/>
</dbReference>
<evidence type="ECO:0000313" key="7">
    <source>
        <dbReference type="Proteomes" id="UP001516400"/>
    </source>
</evidence>
<evidence type="ECO:0000256" key="3">
    <source>
        <dbReference type="ARBA" id="ARBA00022833"/>
    </source>
</evidence>
<keyword evidence="1" id="KW-0479">Metal-binding</keyword>
<dbReference type="EMBL" id="JABFTP020000144">
    <property type="protein sequence ID" value="KAL3281415.1"/>
    <property type="molecule type" value="Genomic_DNA"/>
</dbReference>
<organism evidence="6 7">
    <name type="scientific">Cryptolaemus montrouzieri</name>
    <dbReference type="NCBI Taxonomy" id="559131"/>
    <lineage>
        <taxon>Eukaryota</taxon>
        <taxon>Metazoa</taxon>
        <taxon>Ecdysozoa</taxon>
        <taxon>Arthropoda</taxon>
        <taxon>Hexapoda</taxon>
        <taxon>Insecta</taxon>
        <taxon>Pterygota</taxon>
        <taxon>Neoptera</taxon>
        <taxon>Endopterygota</taxon>
        <taxon>Coleoptera</taxon>
        <taxon>Polyphaga</taxon>
        <taxon>Cucujiformia</taxon>
        <taxon>Coccinelloidea</taxon>
        <taxon>Coccinellidae</taxon>
        <taxon>Scymninae</taxon>
        <taxon>Scymnini</taxon>
        <taxon>Cryptolaemus</taxon>
    </lineage>
</organism>
<evidence type="ECO:0000256" key="4">
    <source>
        <dbReference type="PROSITE-ProRule" id="PRU00455"/>
    </source>
</evidence>
<dbReference type="InterPro" id="IPR013010">
    <property type="entry name" value="Znf_SIAH"/>
</dbReference>
<name>A0ABD2NRX6_9CUCU</name>
<keyword evidence="3" id="KW-0862">Zinc</keyword>
<protein>
    <recommendedName>
        <fullName evidence="5">SIAH-type domain-containing protein</fullName>
    </recommendedName>
</protein>
<evidence type="ECO:0000313" key="6">
    <source>
        <dbReference type="EMBL" id="KAL3281415.1"/>
    </source>
</evidence>
<dbReference type="GO" id="GO:0008270">
    <property type="term" value="F:zinc ion binding"/>
    <property type="evidence" value="ECO:0007669"/>
    <property type="project" value="UniProtKB-KW"/>
</dbReference>
<feature type="domain" description="SIAH-type" evidence="5">
    <location>
        <begin position="59"/>
        <end position="118"/>
    </location>
</feature>
<gene>
    <name evidence="6" type="ORF">HHI36_004624</name>
</gene>